<evidence type="ECO:0000256" key="1">
    <source>
        <dbReference type="SAM" id="MobiDB-lite"/>
    </source>
</evidence>
<sequence length="341" mass="33981">MGEWLLGIAFGTTATAAASMDPAVRQVTPIGLPGGVAVIPADPQGATAVLRAVLDAALFTRSGPPPAGLAFAYPDQWAPQQVAILTQAAAALGYPANLVRLMPISAAAVHHSAGYPEDNAVSAAARGALLAATGPLAADQAPRQSAPMSGPSPVGPRRSAPRTGLIVAAVAALVVVIGGAATAAIVLASSGGDTTSAAAGTTTNRTTAMHPTVSPTTTPAVTSARPPAAGDSTSPVPPPPPESSTVSPEPPPTTTTRPAPTTDKPTAPEQPAPPAKPTTSEVPPTDIHEAVVRGTCKGFLDEVDTFPGGLAGMRAALQRPFFTSEADWDEAWARAATGSCY</sequence>
<accession>A0A7K1V479</accession>
<protein>
    <submittedName>
        <fullName evidence="3">Uncharacterized protein</fullName>
    </submittedName>
</protein>
<keyword evidence="2" id="KW-0812">Transmembrane</keyword>
<feature type="region of interest" description="Disordered" evidence="1">
    <location>
        <begin position="192"/>
        <end position="285"/>
    </location>
</feature>
<keyword evidence="2" id="KW-0472">Membrane</keyword>
<feature type="transmembrane region" description="Helical" evidence="2">
    <location>
        <begin position="165"/>
        <end position="188"/>
    </location>
</feature>
<dbReference type="AlphaFoldDB" id="A0A7K1V479"/>
<dbReference type="Proteomes" id="UP000466794">
    <property type="component" value="Unassembled WGS sequence"/>
</dbReference>
<dbReference type="RefSeq" id="WP_157391005.1">
    <property type="nucleotide sequence ID" value="NZ_WRPP01000006.1"/>
</dbReference>
<comment type="caution">
    <text evidence="3">The sequence shown here is derived from an EMBL/GenBank/DDBJ whole genome shotgun (WGS) entry which is preliminary data.</text>
</comment>
<dbReference type="EMBL" id="WRPP01000006">
    <property type="protein sequence ID" value="MVU81424.1"/>
    <property type="molecule type" value="Genomic_DNA"/>
</dbReference>
<feature type="compositionally biased region" description="Pro residues" evidence="1">
    <location>
        <begin position="235"/>
        <end position="253"/>
    </location>
</feature>
<keyword evidence="4" id="KW-1185">Reference proteome</keyword>
<feature type="region of interest" description="Disordered" evidence="1">
    <location>
        <begin position="137"/>
        <end position="159"/>
    </location>
</feature>
<evidence type="ECO:0000313" key="4">
    <source>
        <dbReference type="Proteomes" id="UP000466794"/>
    </source>
</evidence>
<keyword evidence="2" id="KW-1133">Transmembrane helix</keyword>
<evidence type="ECO:0000256" key="2">
    <source>
        <dbReference type="SAM" id="Phobius"/>
    </source>
</evidence>
<gene>
    <name evidence="3" type="ORF">GPX89_29805</name>
</gene>
<feature type="compositionally biased region" description="Low complexity" evidence="1">
    <location>
        <begin position="192"/>
        <end position="234"/>
    </location>
</feature>
<organism evidence="3 4">
    <name type="scientific">Nocardia terrae</name>
    <dbReference type="NCBI Taxonomy" id="2675851"/>
    <lineage>
        <taxon>Bacteria</taxon>
        <taxon>Bacillati</taxon>
        <taxon>Actinomycetota</taxon>
        <taxon>Actinomycetes</taxon>
        <taxon>Mycobacteriales</taxon>
        <taxon>Nocardiaceae</taxon>
        <taxon>Nocardia</taxon>
    </lineage>
</organism>
<evidence type="ECO:0000313" key="3">
    <source>
        <dbReference type="EMBL" id="MVU81424.1"/>
    </source>
</evidence>
<proteinExistence type="predicted"/>
<name>A0A7K1V479_9NOCA</name>
<feature type="compositionally biased region" description="Low complexity" evidence="1">
    <location>
        <begin position="254"/>
        <end position="267"/>
    </location>
</feature>
<reference evidence="3 4" key="1">
    <citation type="submission" date="2019-12" db="EMBL/GenBank/DDBJ databases">
        <title>Nocardia sp. nov. ET3-3 isolated from soil.</title>
        <authorList>
            <person name="Kanchanasin P."/>
            <person name="Tanasupawat S."/>
            <person name="Yuki M."/>
            <person name="Kudo T."/>
        </authorList>
    </citation>
    <scope>NUCLEOTIDE SEQUENCE [LARGE SCALE GENOMIC DNA]</scope>
    <source>
        <strain evidence="3 4">ET3-3</strain>
    </source>
</reference>